<name>A0A9P5PZY6_9AGAR</name>
<reference evidence="1" key="1">
    <citation type="submission" date="2020-11" db="EMBL/GenBank/DDBJ databases">
        <authorList>
            <consortium name="DOE Joint Genome Institute"/>
            <person name="Ahrendt S."/>
            <person name="Riley R."/>
            <person name="Andreopoulos W."/>
            <person name="Labutti K."/>
            <person name="Pangilinan J."/>
            <person name="Ruiz-Duenas F.J."/>
            <person name="Barrasa J.M."/>
            <person name="Sanchez-Garcia M."/>
            <person name="Camarero S."/>
            <person name="Miyauchi S."/>
            <person name="Serrano A."/>
            <person name="Linde D."/>
            <person name="Babiker R."/>
            <person name="Drula E."/>
            <person name="Ayuso-Fernandez I."/>
            <person name="Pacheco R."/>
            <person name="Padilla G."/>
            <person name="Ferreira P."/>
            <person name="Barriuso J."/>
            <person name="Kellner H."/>
            <person name="Castanera R."/>
            <person name="Alfaro M."/>
            <person name="Ramirez L."/>
            <person name="Pisabarro A.G."/>
            <person name="Kuo A."/>
            <person name="Tritt A."/>
            <person name="Lipzen A."/>
            <person name="He G."/>
            <person name="Yan M."/>
            <person name="Ng V."/>
            <person name="Cullen D."/>
            <person name="Martin F."/>
            <person name="Rosso M.-N."/>
            <person name="Henrissat B."/>
            <person name="Hibbett D."/>
            <person name="Martinez A.T."/>
            <person name="Grigoriev I.V."/>
        </authorList>
    </citation>
    <scope>NUCLEOTIDE SEQUENCE</scope>
    <source>
        <strain evidence="1">AH 40177</strain>
    </source>
</reference>
<comment type="caution">
    <text evidence="1">The sequence shown here is derived from an EMBL/GenBank/DDBJ whole genome shotgun (WGS) entry which is preliminary data.</text>
</comment>
<dbReference type="EMBL" id="JADNRY010000020">
    <property type="protein sequence ID" value="KAF9072998.1"/>
    <property type="molecule type" value="Genomic_DNA"/>
</dbReference>
<organism evidence="1 2">
    <name type="scientific">Rhodocollybia butyracea</name>
    <dbReference type="NCBI Taxonomy" id="206335"/>
    <lineage>
        <taxon>Eukaryota</taxon>
        <taxon>Fungi</taxon>
        <taxon>Dikarya</taxon>
        <taxon>Basidiomycota</taxon>
        <taxon>Agaricomycotina</taxon>
        <taxon>Agaricomycetes</taxon>
        <taxon>Agaricomycetidae</taxon>
        <taxon>Agaricales</taxon>
        <taxon>Marasmiineae</taxon>
        <taxon>Omphalotaceae</taxon>
        <taxon>Rhodocollybia</taxon>
    </lineage>
</organism>
<dbReference type="AlphaFoldDB" id="A0A9P5PZY6"/>
<keyword evidence="2" id="KW-1185">Reference proteome</keyword>
<proteinExistence type="predicted"/>
<evidence type="ECO:0000313" key="2">
    <source>
        <dbReference type="Proteomes" id="UP000772434"/>
    </source>
</evidence>
<evidence type="ECO:0000313" key="1">
    <source>
        <dbReference type="EMBL" id="KAF9072998.1"/>
    </source>
</evidence>
<protein>
    <submittedName>
        <fullName evidence="1">Uncharacterized protein</fullName>
    </submittedName>
</protein>
<gene>
    <name evidence="1" type="ORF">BDP27DRAFT_1417464</name>
</gene>
<accession>A0A9P5PZY6</accession>
<dbReference type="Proteomes" id="UP000772434">
    <property type="component" value="Unassembled WGS sequence"/>
</dbReference>
<sequence length="139" mass="15124">MTWVKASQDIGASFNFSKQLSQGVCCGYMVPEAALLENLTNENTSQRFFVMYMKLATLLAYCVGFVGPAAKAGLSNDEWQHILGLEVLGSKEGTKLSATRQKHCQQAPEFNIDNQRTCQYTGSPRGAEAIQGAQVTLAP</sequence>
<dbReference type="OrthoDB" id="2634326at2759"/>